<accession>A0A147BCM1</accession>
<evidence type="ECO:0000256" key="6">
    <source>
        <dbReference type="RuleBase" id="RU280814"/>
    </source>
</evidence>
<organism evidence="9">
    <name type="scientific">Ixodes ricinus</name>
    <name type="common">Common tick</name>
    <name type="synonym">Acarus ricinus</name>
    <dbReference type="NCBI Taxonomy" id="34613"/>
    <lineage>
        <taxon>Eukaryota</taxon>
        <taxon>Metazoa</taxon>
        <taxon>Ecdysozoa</taxon>
        <taxon>Arthropoda</taxon>
        <taxon>Chelicerata</taxon>
        <taxon>Arachnida</taxon>
        <taxon>Acari</taxon>
        <taxon>Parasitiformes</taxon>
        <taxon>Ixodida</taxon>
        <taxon>Ixodoidea</taxon>
        <taxon>Ixodidae</taxon>
        <taxon>Ixodinae</taxon>
        <taxon>Ixodes</taxon>
    </lineage>
</organism>
<protein>
    <recommendedName>
        <fullName evidence="6">Anoctamin</fullName>
    </recommendedName>
</protein>
<dbReference type="InterPro" id="IPR049452">
    <property type="entry name" value="Anoctamin_TM"/>
</dbReference>
<evidence type="ECO:0000313" key="9">
    <source>
        <dbReference type="EMBL" id="JAR88511.1"/>
    </source>
</evidence>
<feature type="transmembrane region" description="Helical" evidence="6">
    <location>
        <begin position="267"/>
        <end position="284"/>
    </location>
</feature>
<comment type="similarity">
    <text evidence="2 6">Belongs to the anoctamin family.</text>
</comment>
<name>A0A147BCM1_IXORI</name>
<dbReference type="Pfam" id="PF04547">
    <property type="entry name" value="Anoctamin"/>
    <property type="match status" value="1"/>
</dbReference>
<reference evidence="9" key="1">
    <citation type="journal article" date="2018" name="PLoS Negl. Trop. Dis.">
        <title>Sialome diversity of ticks revealed by RNAseq of single tick salivary glands.</title>
        <authorList>
            <person name="Perner J."/>
            <person name="Kropackova S."/>
            <person name="Kopacek P."/>
            <person name="Ribeiro J.M."/>
        </authorList>
    </citation>
    <scope>NUCLEOTIDE SEQUENCE</scope>
    <source>
        <strain evidence="9">Siblings of single egg batch collected in Ceske Budejovice</strain>
        <tissue evidence="9">Salivary glands</tissue>
    </source>
</reference>
<keyword evidence="5 6" id="KW-0472">Membrane</keyword>
<feature type="transmembrane region" description="Helical" evidence="6">
    <location>
        <begin position="611"/>
        <end position="632"/>
    </location>
</feature>
<evidence type="ECO:0000259" key="8">
    <source>
        <dbReference type="Pfam" id="PF04547"/>
    </source>
</evidence>
<evidence type="ECO:0000256" key="4">
    <source>
        <dbReference type="ARBA" id="ARBA00022989"/>
    </source>
</evidence>
<feature type="transmembrane region" description="Helical" evidence="6">
    <location>
        <begin position="339"/>
        <end position="364"/>
    </location>
</feature>
<feature type="transmembrane region" description="Helical" evidence="6">
    <location>
        <begin position="427"/>
        <end position="450"/>
    </location>
</feature>
<evidence type="ECO:0000256" key="3">
    <source>
        <dbReference type="ARBA" id="ARBA00022692"/>
    </source>
</evidence>
<feature type="compositionally biased region" description="Low complexity" evidence="7">
    <location>
        <begin position="771"/>
        <end position="783"/>
    </location>
</feature>
<evidence type="ECO:0000256" key="1">
    <source>
        <dbReference type="ARBA" id="ARBA00004141"/>
    </source>
</evidence>
<sequence>MEPRLRKHRKTMKFSLLSAGRLVGRRWQVSKQLLAASQCWNRTLPSHGCDVVLTFPPGTPASTTDWFQDRLRDRVPQLAINVRHHAQSGSVGFYFTADYDSLLRGAEELKLRKLVKEEFGGGHKEFLYEEQGCFEGVQESEHFLSSQERQSIVFYFLNSLRAREGDVLQGVYFMEGQSIVQRCLSENLVSQVLPLHHTGDLNRLKRDWVLAFLKLQPLDDVCSYFGVKIAIYFAWLGHYTWALIVPAVAGTALFLLCYWSTQATEDLCFVLFSLLNMLWATLYLESWKRYSAELAYHWGTLDSQSELLTEPRPQFTGPPGRSPVTGRLEPMYPSWKRNLFRYLVSVPTVTLCLVVVVASMFLVFEFQAWWDERTLKRHCPLASTLSFVPKVLLALIINVLDTVYYRIALWLNDKENYRLDEDYENQLIIKIAVFQFINSFLSLFYIAFYLQDMDKLQEQLAALLITRQVVGNIKESVIPFLTERIHLACLEVNAATPEHRARRTSHESETEGPKMASKAPEDANNGDGTSRRKPRLTQAEVECAMYKYEGTFEDYLEMFIQFGYVVLFSSAFPLAALCALLNNVVEVRSDAFKLCMIFQRPFGQSAENIGAWQAAMEVMGVLAVMVNCALIGMSGQIHRLFPSLTTTGTVLLIVGLEHVMLFLKFAIAQAIPDIPQWVATEMAKVEYHRREAAKLQSATLWKMDKRTSTVGLGVEEQVAAACQTSPTMSQMASPTVEGSDNVELPSPTLKDGPGLVRQPSDAVEDDEQAPSSSSVRKARSSSLSDWANRLLRLRGRSMELDGLPRRRRHVSGSPQPH</sequence>
<feature type="transmembrane region" description="Helical" evidence="6">
    <location>
        <begin position="562"/>
        <end position="582"/>
    </location>
</feature>
<proteinExistence type="inferred from homology"/>
<comment type="subcellular location">
    <subcellularLocation>
        <location evidence="1 6">Membrane</location>
        <topology evidence="1 6">Multi-pass membrane protein</topology>
    </subcellularLocation>
</comment>
<feature type="transmembrane region" description="Helical" evidence="6">
    <location>
        <begin position="644"/>
        <end position="667"/>
    </location>
</feature>
<feature type="transmembrane region" description="Helical" evidence="6">
    <location>
        <begin position="385"/>
        <end position="407"/>
    </location>
</feature>
<feature type="region of interest" description="Disordered" evidence="7">
    <location>
        <begin position="724"/>
        <end position="783"/>
    </location>
</feature>
<keyword evidence="4 6" id="KW-1133">Transmembrane helix</keyword>
<dbReference type="InterPro" id="IPR007632">
    <property type="entry name" value="Anoctamin"/>
</dbReference>
<feature type="transmembrane region" description="Helical" evidence="6">
    <location>
        <begin position="232"/>
        <end position="255"/>
    </location>
</feature>
<keyword evidence="3 6" id="KW-0812">Transmembrane</keyword>
<dbReference type="AlphaFoldDB" id="A0A147BCM1"/>
<evidence type="ECO:0000256" key="7">
    <source>
        <dbReference type="SAM" id="MobiDB-lite"/>
    </source>
</evidence>
<dbReference type="PANTHER" id="PTHR12308">
    <property type="entry name" value="ANOCTAMIN"/>
    <property type="match status" value="1"/>
</dbReference>
<evidence type="ECO:0000256" key="2">
    <source>
        <dbReference type="ARBA" id="ARBA00009671"/>
    </source>
</evidence>
<dbReference type="GO" id="GO:0005886">
    <property type="term" value="C:plasma membrane"/>
    <property type="evidence" value="ECO:0007669"/>
    <property type="project" value="TreeGrafter"/>
</dbReference>
<feature type="region of interest" description="Disordered" evidence="7">
    <location>
        <begin position="498"/>
        <end position="534"/>
    </location>
</feature>
<dbReference type="GO" id="GO:0005254">
    <property type="term" value="F:chloride channel activity"/>
    <property type="evidence" value="ECO:0007669"/>
    <property type="project" value="TreeGrafter"/>
</dbReference>
<evidence type="ECO:0000256" key="5">
    <source>
        <dbReference type="ARBA" id="ARBA00023136"/>
    </source>
</evidence>
<feature type="compositionally biased region" description="Polar residues" evidence="7">
    <location>
        <begin position="724"/>
        <end position="738"/>
    </location>
</feature>
<dbReference type="EMBL" id="GEGO01006893">
    <property type="protein sequence ID" value="JAR88511.1"/>
    <property type="molecule type" value="Transcribed_RNA"/>
</dbReference>
<dbReference type="PANTHER" id="PTHR12308:SF51">
    <property type="entry name" value="ANOCTAMIN-8"/>
    <property type="match status" value="1"/>
</dbReference>
<feature type="domain" description="Anoctamin transmembrane" evidence="8">
    <location>
        <begin position="221"/>
        <end position="684"/>
    </location>
</feature>